<dbReference type="InterPro" id="IPR010071">
    <property type="entry name" value="AA_adenyl_dom"/>
</dbReference>
<dbReference type="GO" id="GO:0072330">
    <property type="term" value="P:monocarboxylic acid biosynthetic process"/>
    <property type="evidence" value="ECO:0007669"/>
    <property type="project" value="UniProtKB-ARBA"/>
</dbReference>
<dbReference type="Proteomes" id="UP000325576">
    <property type="component" value="Unassembled WGS sequence"/>
</dbReference>
<evidence type="ECO:0000256" key="5">
    <source>
        <dbReference type="ARBA" id="ARBA00022737"/>
    </source>
</evidence>
<dbReference type="GO" id="GO:0008610">
    <property type="term" value="P:lipid biosynthetic process"/>
    <property type="evidence" value="ECO:0007669"/>
    <property type="project" value="UniProtKB-ARBA"/>
</dbReference>
<reference evidence="9 10" key="1">
    <citation type="journal article" date="2017" name="Poromechanics V (2013)">
        <title>Genomic Characterization of the Arsenic-Tolerant Actinobacterium, &lt;i&gt;Rhodococcus erythropolis&lt;/i&gt; S43.</title>
        <authorList>
            <person name="Retamal-Morales G."/>
            <person name="Mehnert M."/>
            <person name="Schwabe R."/>
            <person name="Tischler D."/>
            <person name="Schloemann M."/>
            <person name="Levican G.J."/>
        </authorList>
    </citation>
    <scope>NUCLEOTIDE SEQUENCE [LARGE SCALE GENOMIC DNA]</scope>
    <source>
        <strain evidence="9 10">S43</strain>
    </source>
</reference>
<sequence>VNQFDVTSAAYNVAIAIRLRGRLDVAALEGAIIDVLDRHESLRTLFPMIEGVPAQVIVEPVEALGSLPIVGASTEAVLGEIERVTARGFDVTQAPPIRAELIEVDAEDHVLAVVVHHICADGFSMAPLAFDVMSAYSARHRGEVPDWSPLPVQYADFAIWQERALGRIDEAESTLAGQLEYWTRQLASVPELLALPADRPRPRVQDLSGGVVRFDIDAGIHRRLSETAIEHRSSMFMAIHAAYAVLVARLSGMEDITIGSPIAGRGNALLDPMVGMFVGTLVLRADVDPAASFTDLLARVRSTDLDAFAHADVPFERVVDALAPERSTSHSPLFQVMLEFKNTSRPAVRLTDLEVEVLELESAVSNFDLQLTLAETFDEDGRPAGIEAGFTYASALFDESTVEGFARYLVRILGAVTESPHTPVGDIDLVVDTDTMSDVSAPELPDQVHFSTLLERKYVDEPQRTALIFGDRHLTYSDLDRRANRLARLLIGRGAGPESVVALALPRSLESVVAIWAVARTGAAFVPVDPAYPVDRVHHMINDSGAGVVLTTAEHVGVVPDEADAVLLDQAETLATLEQFGDQRLEASELAGTVSLDNPAYVIYTSGSTGVPKGVMVTHRGLSALAEQERTRFGVESTSRTLHFSSPSFDASILELLMAVGAGATMVIAPPSIIGGTELTSLIADQHVTHAFITPAALATVDPSELNELVCIGTGGDVCPPDLVAAWVSDHRIMINAYGPTESTVVASITEPMSPADRVTIGRPSTGITAWVLDNRLHRVPVGVTGELYVSGDGLARGYRNRAGTTAERFVPNPAGSAGTRMYRTGDLARWNKNGELEYQGRGDFQVKIRGFRIELGEIEAVLARYPGVAHSVVTTLERDGGAARIVGYVVPANDAQTVDPEAVIAFAGSALAPYMVPAAVVVLDELPMTANGKLDRRALPVPDLRATQARSRAAESDTERTLAALFVDVLGVESVGVDDSFFSMGGDSIMSIQLVARARDAGLVFTPRDVFEVKSVAGLAVLLASTKDDEPEVLEELPGGGVGHVPLLPVAQWWLDRLGSDLQGLDSFSQATLLNAPHGLRSVEQLTAALQVVLDRHDILRARLELDGERGLIVGDPGSVAAEDICRVVEVEAEPGTAVFDAAIVAALGDARRELDPVRGEMVRVVWLSGVRNTGRLLLVIHHLAVDGVSWRVLVPELASAFHRIDAGEEPEPSYSGTSVRRWSHALRDIAPDRRVELPRWRSILEGDDPLIGTRPLDPRLDTFDSVGRVVADVPVELSDTVLTTLPALFGGSVNDGLVAALALALTQWRQAQGIRTGNVLVSMEGHGREAHVVPGADVLHTVGWFTSVFPMRIDLADIDISNVLSSGPEAAVVLKRVKEELLGVPDSGIGYGVLRYLDEVGRAELEDLRQPQISFNYLGRFSGTEAGESLGDWALARDVDLEAAARSEMPVGSVLDVNVVTTEISGAPHIGATIAYPTGVLAERDARAIAELWVQSLRALATYAEHSERGGLTPSDIDLIELDQESIDHLEREFPTLTDVWSLSPLQSGLLFHARYAEHTVDAYTVQLALELDGVDASRLHRAAQALLDRHENLRAAFTTDTGGRSVQVISADVDVPWTEIDISPLAPTEQATEIRELLHADRVRGFDMATPPLLRFLLLRTGDDAYRLILTNHHILLDGWSMPLLVRDLLTLYATDSDHSAIPRVHPYRDYLSWISTRDDSESIEAWGEALRGLGDPTLLTGTHAVDEDGATSRSTTTALGERETELLRGFVRSRGLTTASLIQVAWGIVLAELLGRDDVVFGGTVSGRPPQVSGVESMVGLFINTVPVRVRLDPRESLAALCVRVQAEQARLSDHHHVGLSHITSAVGAAASFDTLTVFESYPVDRGGLSSGTDIAGMHVLDVHDAEDAAHYPLAIVASAADGRLRLKFEYFPGVLGDHDIDAIADRLLRTLELITAQPDLPLAKLRLMPDSQVQQLVPARGRQGRSVRTLDRIFSDTASRFPERVALSCGDRKMTYRELDEASNQWARVLISEGAGPDSRVAICVERSFESVAAVWAITKTGAAFVPIDPRYPSDRISFMLEDSASSLGMTTAAHAPAGGGATKWLELDDPENATRLSGVSTSPLREDERRGTPRLENTAYLIYTSGSTGRPKGVVVTHTGLENFADEQRHRYGLTENSRALHFASPSFDASVLEYLLAFAVGGELVVAPTTVYGGTELADVLREGHVTHAFITPAALTSVDPEGLDDLTTITVGGEAPSADLVRTWAPGRSFVNVYGPTETTISCNLSDPIPAGEKVYLGPPNRGFSEVVLDRRLQPVSVGVPGELYVAGVGLARGYHGRSPLTSERFVANPYGEPGERMYRTGDVVRWRSDRTIEYLGRSDFQVKIRGFRIELGEVDTALGQLPGVEYAVTLAVRGPSDEQALAAYVVCDDECPVSAEDIRAAARELLPAHMVPASVVVLDELPLTGVGKVDRAALPAPRFDTDAETLAAPATELERLVVGVFEDVLGVSPIGIDTHFFDIGGNSLTATRVIARVNALLGTDIGVRGLFESPTVRQLSRLAESVGRGENPRPPLTRRSRPDPLPVSLAQKRMWFLNQFDVTSPAYNVPLAVRLDGDLDFAALQAAVADVLGRHESLRTKFPSIDGQPVQQVMSSDEVMPILEPEIVTAARVSDRILELASAGFDASAEVPIRCAVLRVDGDERRHVLVIVVHHIVADGFSMNPLAADVAAAYAARSAGSAPSWSELAVQYGDFAVWQHEVLGSEEDPDSALTRQLDYWKDRLAGLGEPIALPTSFPRPAKPSMVGSVHRFAVSPQTHRALTDLAREHGSTMFMVVHAALAVLAARLAGTEDIAIGTPVAGRGEAELDHLVGMFVNTLVLRTQITPDASFEDVLAQVREGDLGAFQHTDLPFERLVDALAPERSTSHTPLFQILIEFRNNALPQLELPGLSVSGVEFDLPVAKFDLQLSVTERYDADGGTDGIDAEFIYATDLFDDGLIESFSRRLLTLLEAVSRDPSTPTGDIDVVGAGERRQMLTEWNTHAEPAPADNIADRFFEAVAAHPSSTAVNDSDGAMTYAELDGRANRLARLLIGRGIGPESVVAVAMPRTTDLVLALVAVIKTGAAYLPVDITYPAERMRFLFDDARPVCLVTTGDFRSDLPSEIIESGIDIVELGSPEIAVRLDHSAPHRITDADRTTPLLPDAIAYIIYTSGSTGRPKGVQVSHRNVLTLMDNTSPTFGFDNTDVWTMFHSYAFDFSVWELWGPLLHGGRLVVVDYYTTRSPDMFHELLRRERVTVLNQTPTAFYQLAEADRAYSPNGTGPDLALRYVVFGGEALDLGQLRKWYDRRADTAPTLVNMYGITETTVHVSRIALDRNDSEHASASIIGRAVPGLSVYVLDRRLNLVPPGVVGEMYVAGDQVTRGYLGKPALTSVRFLPDPFGSSGDRMYRSGDLARWNDAGQLEYVGRSDFQVKVRGFRIELGEIEAAMLRCPGVAASVALVRTEGASPRIVGYVVAETGSTVDSATVTDFVAAELAEYMVPTAIVVLESLPLTVNGKLDRRSLPAPDFTVTGTTEATRAPATATEAVLADLFGEVLGRGGIGVDDSFFGLGGDSIMSIQLVSRAKSAGLIFTPRDVFEAKTVAGLTKVLLIESSETAPVLTELPGGGAGPLPLTPIMEWLVERSRGDLSAIRSYSQSALIALPADVSGPALERALQTILDRHDVLRARLEAATHQLEISEPGTVAASDILHRTPIVSTGGEEFLRAAEAAMQDASSRLDPEHGKMISAVWLDPVSANGNRPEAGRLLLVLHHLAVDGVSWRMLVPGLVTAYASEFDGETPILPPGGTSIRRWATALAETAADRRDEIDLWSRMRTDEPMLGTRGLDPAVDVGATVDRVSVDVPTSVTENIISAVPRHFGGSVNDGLLAALAIAVTAWRRSRGQRSGEVLVNLEGHGREENAAPGADLSRTVGWFTTLFPVRIDLTGLNVVDALSGGSTAASAVKVVKETLLGLPDNGIGFGMLKYLDRNEELQELPTPEISFNYLGRFAGSDPEHGEVPWLPISEVTLDEAHSGDLAAASVLDINAVTTDTAHGPILRATWSFPRGILSEDEVTELAELWSRALGSLSEYVDEHSERELTPTDLDLVTADQQSIEQLERRFPDLTDIWSLSPLQSGMLFHAQFDETEIDPYMVQLTLELGGRVEAPRLRRAAQALVDRHPSLRAGFVSAPGGRALQVIRSGVEIGWAEIDLSGTEDSEVAFAQLLERDRAQRFDMETAPLIRFMLVRFGPDTARFVVTNHHILLDGWSTPLLLRDLLTLYATDGDPEILPRVQSYRDYLTWISKQHPDSSLRAWQEALRGVDSSTQLSQASAAAETVASDIHSYSLPTARAETLRAFARSRGLTMATLVQVAWGIVLAELLGRDDVVFGGTVSGRPPQVSGVESIVGLFINTVPVRIRLDARETLAELAIRVQSEQASLLDHHHIGLSDIAGAVGAAGSFDTLTVFESYPVDEAALTAETDIAGMHVLGINGRDSAHYPIAVVASESDTLNLKMEYLPTHFSAREVAKITERVGIVLEQLASAPDQPLARLQVLTEFESRDLAPVFGSPGRSARTLPEILADVSATYPDRIALSAGIRSMTYIELDRRSNQLARAMIRRGAGPETSVAIGIERSVESVLAVWAVAKTGAAFVPVDPTYPADRIEHMLSDSEVLFGLTVVDAIDTLPPIVSWLVLGEEAFDDDVATSCTLPIAQDERLAPVVMDNAAYVVYTSGSTGRPKGVVVTHTGLDSFALDQQRRFHADHHSRTLHFATPSFDGAIFEYLQAFGVGATMVIVPTDIYGGAELASLIRREHVTHAFVTTAALATVDPAGLDEFRHVVVGGEALPPHLVGLWAPGREFVNAYGPTETTVMADISEPMTVGAPITIGGPIRGVHEMILDSRLQPVPVGAPGELYIAGIGLARGYHRRPGLTSERFVADPFGKPGDRMYRTGDIASWRSDHTIEYVGRSDFQVKIRGFRIELGEVDAQITAMASVTNCVTLGVDGPAGATVLASYLTVEEGSTLTGAEITAHLAGRVPSHMVPASIMIVDELPRTAVGKLDRKALPTPEFTGTGVEFRAPGTSLERRIADAFIDVLGVEQVGVDDNFFELGGNSLIATRVVSRLNSALNIDVGVRVLFEAPTTAQLAERLADAVTAVGTVPLTPMERDGNVPLSLAQKRMWFLNQFDTRSAAYNIPLAVRLTGDLDVTAMQQAIADVVERHETLRTVFPAVGGDPIQKVLTADEAVPPVREMTLGEHELAERMQRLATTGFDVSVDLPLRVALFRLDTDEPVHILFVVVHHICADGSSMAPLARDVMTAYLARTAGTEPTWAPLEVQYADFTLWQHRVLGSEDDPESVISRQLRYWSEQLAGLDDVIALPTDHPRPVQQTFHGDRFTFDIDANTHRALADLTRANGVTMFMALHGALAVLMSKLSGAEEVTIGTPIAGRGQAALDHLVGMFVNTLVLRTGVDPDITFAELVEHIREIDLAAFQNSDLPFERLVDVINPTRSTSYSPLFQVALELQNNEPAHFHLPGLDIEGLTVETEYAKEDLELIVDEKFDESGAPAGMSAAFDFATDLFEPATIRRFADRLRLILDTVGREPATRIADIGILAADETAALVPASGAAATRVQVWPEILAEAVASNPDAPALSSREGSMTYRELDEESTKLARALCRRGVGPEDFVALGLPRSTAEIVAIWAVTKTGAAFLPVDPNYPDDRINHMLDDSRAVLGITDDAHRSQLPDTVEWMVLDETQTVDEIDGQSAAAITDLDRTIPLHHGHPAYLIYTSGSTGKPKGVIVTHLGLSNLNAEEHQRFNVQPYSRISHLASPSFDASVFELMMAFGSGACLVVIPPTVFGGSELAEIFADEHVSHAFITPTALSSIESSALPELRVLAVGGEACPPELVDIWGRDRRMFNGYGPTESTIQASVSEPMRPGKDINIGRPAIGFAGLVLDGHLKPVPVGVIGELYVTGPGLARGYHNRPDLTADRFVADPFGEPGQRMYRTGDLVRWRSDSTLEYLGRSDFQIKVRGFRIELGEIDSVLMAHPSVYFAATLGHEAPSGETMIASYIQPVEGQTVDDWELRRHLSSRLPAHMVPGAIVVVDRIPVTPVGKLDRKALPTPSFERRTVPYAPPTNDTERTVVDIFEAVLGHEHIGVDDDFFELGGTSIVATRITIELEKRLGMRVPLQSLFLDPTPAGVARAADGMDAHSPDDSSDLLAPMITLRAGSDRAPLFFVHPGIGLSWGYAEFVKHLELDQPVYGLQLPSLSGGPSFDSLTELADDYANRIAAVAPTGPIHLAGWSLGGVIAHAVAHSLTRSGRDVTLSILDSYPSSDSDQPAELSVSELLAGLAMPAGSKPVETFEEAAELLEQTLGAGIGIEAEHLARISRGYSHSVELTNRHQPPVHLGAIEFFVAGRSTENGHDVAEWRRFVQGDIRVTEVDCEHNQMIEPGPAATIAVRLREVIAQWGV</sequence>
<dbReference type="Pfam" id="PF00975">
    <property type="entry name" value="Thioesterase"/>
    <property type="match status" value="1"/>
</dbReference>
<feature type="domain" description="Carrier" evidence="8">
    <location>
        <begin position="954"/>
        <end position="1028"/>
    </location>
</feature>
<dbReference type="GO" id="GO:0043041">
    <property type="term" value="P:amino acid activation for nonribosomal peptide biosynthetic process"/>
    <property type="evidence" value="ECO:0007669"/>
    <property type="project" value="TreeGrafter"/>
</dbReference>
<evidence type="ECO:0000256" key="7">
    <source>
        <dbReference type="SAM" id="MobiDB-lite"/>
    </source>
</evidence>
<keyword evidence="4" id="KW-0597">Phosphoprotein</keyword>
<dbReference type="Gene3D" id="3.30.559.30">
    <property type="entry name" value="Nonribosomal peptide synthetase, condensation domain"/>
    <property type="match status" value="7"/>
</dbReference>
<dbReference type="FunFam" id="3.40.50.980:FF:000002">
    <property type="entry name" value="Enterobactin synthetase component F"/>
    <property type="match status" value="1"/>
</dbReference>
<dbReference type="SUPFAM" id="SSF52777">
    <property type="entry name" value="CoA-dependent acyltransferases"/>
    <property type="match status" value="14"/>
</dbReference>
<dbReference type="FunFam" id="3.40.50.980:FF:000001">
    <property type="entry name" value="Non-ribosomal peptide synthetase"/>
    <property type="match status" value="4"/>
</dbReference>
<dbReference type="GO" id="GO:0031177">
    <property type="term" value="F:phosphopantetheine binding"/>
    <property type="evidence" value="ECO:0007669"/>
    <property type="project" value="InterPro"/>
</dbReference>
<dbReference type="PROSITE" id="PS50075">
    <property type="entry name" value="CARRIER"/>
    <property type="match status" value="5"/>
</dbReference>
<dbReference type="Gene3D" id="3.40.50.12780">
    <property type="entry name" value="N-terminal domain of ligase-like"/>
    <property type="match status" value="1"/>
</dbReference>
<dbReference type="GO" id="GO:0017000">
    <property type="term" value="P:antibiotic biosynthetic process"/>
    <property type="evidence" value="ECO:0007669"/>
    <property type="project" value="UniProtKB-KW"/>
</dbReference>
<dbReference type="Gene3D" id="3.40.50.1820">
    <property type="entry name" value="alpha/beta hydrolase"/>
    <property type="match status" value="1"/>
</dbReference>
<feature type="non-terminal residue" evidence="9">
    <location>
        <position position="1"/>
    </location>
</feature>
<keyword evidence="3" id="KW-0596">Phosphopantetheine</keyword>
<dbReference type="Gene3D" id="2.30.38.10">
    <property type="entry name" value="Luciferase, Domain 3"/>
    <property type="match status" value="4"/>
</dbReference>
<evidence type="ECO:0000256" key="1">
    <source>
        <dbReference type="ARBA" id="ARBA00001957"/>
    </source>
</evidence>
<keyword evidence="6" id="KW-0045">Antibiotic biosynthesis</keyword>
<dbReference type="InterPro" id="IPR036736">
    <property type="entry name" value="ACP-like_sf"/>
</dbReference>
<dbReference type="FunFam" id="1.10.1200.10:FF:000016">
    <property type="entry name" value="Non-ribosomal peptide synthase"/>
    <property type="match status" value="1"/>
</dbReference>
<dbReference type="Pfam" id="PF00501">
    <property type="entry name" value="AMP-binding"/>
    <property type="match status" value="5"/>
</dbReference>
<dbReference type="Pfam" id="PF13193">
    <property type="entry name" value="AMP-binding_C"/>
    <property type="match status" value="5"/>
</dbReference>
<dbReference type="PANTHER" id="PTHR45527">
    <property type="entry name" value="NONRIBOSOMAL PEPTIDE SYNTHETASE"/>
    <property type="match status" value="1"/>
</dbReference>
<dbReference type="NCBIfam" id="TIGR01733">
    <property type="entry name" value="AA-adenyl-dom"/>
    <property type="match status" value="5"/>
</dbReference>
<comment type="similarity">
    <text evidence="2">Belongs to the ATP-dependent AMP-binding enzyme family.</text>
</comment>
<dbReference type="CDD" id="cd19543">
    <property type="entry name" value="DCL_NRPS"/>
    <property type="match status" value="2"/>
</dbReference>
<dbReference type="FunFam" id="3.40.50.12780:FF:000012">
    <property type="entry name" value="Non-ribosomal peptide synthetase"/>
    <property type="match status" value="3"/>
</dbReference>
<comment type="cofactor">
    <cofactor evidence="1">
        <name>pantetheine 4'-phosphate</name>
        <dbReference type="ChEBI" id="CHEBI:47942"/>
    </cofactor>
</comment>
<feature type="region of interest" description="Disordered" evidence="7">
    <location>
        <begin position="2567"/>
        <end position="2590"/>
    </location>
</feature>
<dbReference type="InterPro" id="IPR042099">
    <property type="entry name" value="ANL_N_sf"/>
</dbReference>
<dbReference type="SUPFAM" id="SSF53474">
    <property type="entry name" value="alpha/beta-Hydrolases"/>
    <property type="match status" value="1"/>
</dbReference>
<dbReference type="SUPFAM" id="SSF47336">
    <property type="entry name" value="ACP-like"/>
    <property type="match status" value="5"/>
</dbReference>
<dbReference type="FunFam" id="3.30.300.30:FF:000010">
    <property type="entry name" value="Enterobactin synthetase component F"/>
    <property type="match status" value="2"/>
</dbReference>
<proteinExistence type="inferred from homology"/>
<comment type="caution">
    <text evidence="9">The sequence shown here is derived from an EMBL/GenBank/DDBJ whole genome shotgun (WGS) entry which is preliminary data.</text>
</comment>
<dbReference type="InterPro" id="IPR029058">
    <property type="entry name" value="AB_hydrolase_fold"/>
</dbReference>
<evidence type="ECO:0000313" key="10">
    <source>
        <dbReference type="Proteomes" id="UP000325576"/>
    </source>
</evidence>
<dbReference type="Pfam" id="PF00550">
    <property type="entry name" value="PP-binding"/>
    <property type="match status" value="5"/>
</dbReference>
<dbReference type="InterPro" id="IPR023213">
    <property type="entry name" value="CAT-like_dom_sf"/>
</dbReference>
<dbReference type="GO" id="GO:0003824">
    <property type="term" value="F:catalytic activity"/>
    <property type="evidence" value="ECO:0007669"/>
    <property type="project" value="InterPro"/>
</dbReference>
<feature type="domain" description="Carrier" evidence="8">
    <location>
        <begin position="6183"/>
        <end position="6258"/>
    </location>
</feature>
<dbReference type="InterPro" id="IPR009081">
    <property type="entry name" value="PP-bd_ACP"/>
</dbReference>
<gene>
    <name evidence="9" type="ORF">BS297_07530</name>
</gene>
<name>A0A5N5E6Z4_RHOER</name>
<evidence type="ECO:0000256" key="6">
    <source>
        <dbReference type="ARBA" id="ARBA00023194"/>
    </source>
</evidence>
<evidence type="ECO:0000259" key="8">
    <source>
        <dbReference type="PROSITE" id="PS50075"/>
    </source>
</evidence>
<dbReference type="EMBL" id="MRBO01000250">
    <property type="protein sequence ID" value="KAB2585997.1"/>
    <property type="molecule type" value="Genomic_DNA"/>
</dbReference>
<evidence type="ECO:0000313" key="9">
    <source>
        <dbReference type="EMBL" id="KAB2585997.1"/>
    </source>
</evidence>
<dbReference type="InterPro" id="IPR025110">
    <property type="entry name" value="AMP-bd_C"/>
</dbReference>
<dbReference type="PANTHER" id="PTHR45527:SF1">
    <property type="entry name" value="FATTY ACID SYNTHASE"/>
    <property type="match status" value="1"/>
</dbReference>
<dbReference type="InterPro" id="IPR001242">
    <property type="entry name" value="Condensation_dom"/>
</dbReference>
<dbReference type="InterPro" id="IPR010060">
    <property type="entry name" value="NRPS_synth"/>
</dbReference>
<dbReference type="CDD" id="cd19540">
    <property type="entry name" value="LCL_NRPS-like"/>
    <property type="match status" value="3"/>
</dbReference>
<dbReference type="InterPro" id="IPR020845">
    <property type="entry name" value="AMP-binding_CS"/>
</dbReference>
<dbReference type="FunFam" id="1.10.1200.10:FF:000005">
    <property type="entry name" value="Nonribosomal peptide synthetase 1"/>
    <property type="match status" value="1"/>
</dbReference>
<feature type="domain" description="Carrier" evidence="8">
    <location>
        <begin position="3585"/>
        <end position="3659"/>
    </location>
</feature>
<evidence type="ECO:0000256" key="4">
    <source>
        <dbReference type="ARBA" id="ARBA00022553"/>
    </source>
</evidence>
<dbReference type="InterPro" id="IPR000873">
    <property type="entry name" value="AMP-dep_synth/lig_dom"/>
</dbReference>
<dbReference type="InterPro" id="IPR006162">
    <property type="entry name" value="Ppantetheine_attach_site"/>
</dbReference>
<dbReference type="CDD" id="cd17643">
    <property type="entry name" value="A_NRPS_Cytc1-like"/>
    <property type="match status" value="1"/>
</dbReference>
<dbReference type="InterPro" id="IPR001031">
    <property type="entry name" value="Thioesterase"/>
</dbReference>
<dbReference type="FunFam" id="2.30.38.10:FF:000001">
    <property type="entry name" value="Non-ribosomal peptide synthetase PvdI"/>
    <property type="match status" value="2"/>
</dbReference>
<evidence type="ECO:0000256" key="2">
    <source>
        <dbReference type="ARBA" id="ARBA00006432"/>
    </source>
</evidence>
<accession>A0A5N5E6Z4</accession>
<dbReference type="Gene3D" id="3.30.300.30">
    <property type="match status" value="5"/>
</dbReference>
<organism evidence="9 10">
    <name type="scientific">Rhodococcus erythropolis</name>
    <name type="common">Arthrobacter picolinophilus</name>
    <dbReference type="NCBI Taxonomy" id="1833"/>
    <lineage>
        <taxon>Bacteria</taxon>
        <taxon>Bacillati</taxon>
        <taxon>Actinomycetota</taxon>
        <taxon>Actinomycetes</taxon>
        <taxon>Mycobacteriales</taxon>
        <taxon>Nocardiaceae</taxon>
        <taxon>Rhodococcus</taxon>
        <taxon>Rhodococcus erythropolis group</taxon>
    </lineage>
</organism>
<dbReference type="PROSITE" id="PS00012">
    <property type="entry name" value="PHOSPHOPANTETHEINE"/>
    <property type="match status" value="4"/>
</dbReference>
<dbReference type="Gene3D" id="3.40.50.980">
    <property type="match status" value="8"/>
</dbReference>
<dbReference type="Pfam" id="PF00668">
    <property type="entry name" value="Condensation"/>
    <property type="match status" value="7"/>
</dbReference>
<dbReference type="Gene3D" id="3.30.559.10">
    <property type="entry name" value="Chloramphenicol acetyltransferase-like domain"/>
    <property type="match status" value="7"/>
</dbReference>
<keyword evidence="5" id="KW-0677">Repeat</keyword>
<evidence type="ECO:0000256" key="3">
    <source>
        <dbReference type="ARBA" id="ARBA00022450"/>
    </source>
</evidence>
<dbReference type="UniPathway" id="UPA00011"/>
<protein>
    <submittedName>
        <fullName evidence="9">Non-ribosomal peptide synthetase</fullName>
    </submittedName>
</protein>
<feature type="domain" description="Carrier" evidence="8">
    <location>
        <begin position="2497"/>
        <end position="2572"/>
    </location>
</feature>
<dbReference type="Gene3D" id="1.10.1200.10">
    <property type="entry name" value="ACP-like"/>
    <property type="match status" value="4"/>
</dbReference>
<dbReference type="InterPro" id="IPR020806">
    <property type="entry name" value="PKS_PP-bd"/>
</dbReference>
<dbReference type="InterPro" id="IPR045851">
    <property type="entry name" value="AMP-bd_C_sf"/>
</dbReference>
<dbReference type="NCBIfam" id="NF003417">
    <property type="entry name" value="PRK04813.1"/>
    <property type="match status" value="5"/>
</dbReference>
<dbReference type="GO" id="GO:0005829">
    <property type="term" value="C:cytosol"/>
    <property type="evidence" value="ECO:0007669"/>
    <property type="project" value="TreeGrafter"/>
</dbReference>
<dbReference type="GO" id="GO:0044550">
    <property type="term" value="P:secondary metabolite biosynthetic process"/>
    <property type="evidence" value="ECO:0007669"/>
    <property type="project" value="UniProtKB-ARBA"/>
</dbReference>
<dbReference type="PROSITE" id="PS00455">
    <property type="entry name" value="AMP_BINDING"/>
    <property type="match status" value="5"/>
</dbReference>
<dbReference type="SUPFAM" id="SSF56801">
    <property type="entry name" value="Acetyl-CoA synthetase-like"/>
    <property type="match status" value="5"/>
</dbReference>
<feature type="domain" description="Carrier" evidence="8">
    <location>
        <begin position="5124"/>
        <end position="5199"/>
    </location>
</feature>
<dbReference type="SMART" id="SM00823">
    <property type="entry name" value="PKS_PP"/>
    <property type="match status" value="5"/>
</dbReference>
<dbReference type="NCBIfam" id="TIGR01720">
    <property type="entry name" value="NRPS-para261"/>
    <property type="match status" value="2"/>
</dbReference>